<dbReference type="GO" id="GO:0004849">
    <property type="term" value="F:uridine kinase activity"/>
    <property type="evidence" value="ECO:0007669"/>
    <property type="project" value="UniProtKB-EC"/>
</dbReference>
<dbReference type="SUPFAM" id="SSF55186">
    <property type="entry name" value="ThrRS/AlaRS common domain"/>
    <property type="match status" value="1"/>
</dbReference>
<reference evidence="2" key="1">
    <citation type="journal article" date="2015" name="Proc. Natl. Acad. Sci. U.S.A.">
        <title>Networks of energetic and metabolic interactions define dynamics in microbial communities.</title>
        <authorList>
            <person name="Embree M."/>
            <person name="Liu J.K."/>
            <person name="Al-Bassam M.M."/>
            <person name="Zengler K."/>
        </authorList>
    </citation>
    <scope>NUCLEOTIDE SEQUENCE</scope>
</reference>
<dbReference type="AlphaFoldDB" id="A0A0W8E8N4"/>
<gene>
    <name evidence="2" type="ORF">ASZ90_017659</name>
</gene>
<evidence type="ECO:0000259" key="1">
    <source>
        <dbReference type="Pfam" id="PF00485"/>
    </source>
</evidence>
<dbReference type="Gene3D" id="3.30.980.10">
    <property type="entry name" value="Threonyl-trna Synthetase, Chain A, domain 2"/>
    <property type="match status" value="1"/>
</dbReference>
<dbReference type="EC" id="2.7.1.48" evidence="2"/>
<dbReference type="GO" id="GO:0005524">
    <property type="term" value="F:ATP binding"/>
    <property type="evidence" value="ECO:0007669"/>
    <property type="project" value="InterPro"/>
</dbReference>
<dbReference type="EMBL" id="LNQE01001835">
    <property type="protein sequence ID" value="KUG04921.1"/>
    <property type="molecule type" value="Genomic_DNA"/>
</dbReference>
<protein>
    <submittedName>
        <fullName evidence="2">Uridine kinase</fullName>
        <ecNumber evidence="2">2.7.1.48</ecNumber>
    </submittedName>
</protein>
<dbReference type="InterPro" id="IPR006083">
    <property type="entry name" value="PRK/URK"/>
</dbReference>
<dbReference type="PANTHER" id="PTHR10285">
    <property type="entry name" value="URIDINE KINASE"/>
    <property type="match status" value="1"/>
</dbReference>
<evidence type="ECO:0000313" key="2">
    <source>
        <dbReference type="EMBL" id="KUG04921.1"/>
    </source>
</evidence>
<dbReference type="CDD" id="cd02028">
    <property type="entry name" value="UMPK_like"/>
    <property type="match status" value="1"/>
</dbReference>
<dbReference type="Gene3D" id="3.40.50.300">
    <property type="entry name" value="P-loop containing nucleotide triphosphate hydrolases"/>
    <property type="match status" value="1"/>
</dbReference>
<comment type="caution">
    <text evidence="2">The sequence shown here is derived from an EMBL/GenBank/DDBJ whole genome shotgun (WGS) entry which is preliminary data.</text>
</comment>
<proteinExistence type="predicted"/>
<dbReference type="InterPro" id="IPR027417">
    <property type="entry name" value="P-loop_NTPase"/>
</dbReference>
<keyword evidence="2" id="KW-0808">Transferase</keyword>
<organism evidence="2">
    <name type="scientific">hydrocarbon metagenome</name>
    <dbReference type="NCBI Taxonomy" id="938273"/>
    <lineage>
        <taxon>unclassified sequences</taxon>
        <taxon>metagenomes</taxon>
        <taxon>ecological metagenomes</taxon>
    </lineage>
</organism>
<accession>A0A0W8E8N4</accession>
<dbReference type="Pfam" id="PF00485">
    <property type="entry name" value="PRK"/>
    <property type="match status" value="1"/>
</dbReference>
<feature type="domain" description="Phosphoribulokinase/uridine kinase" evidence="1">
    <location>
        <begin position="294"/>
        <end position="491"/>
    </location>
</feature>
<sequence length="556" mass="64023">MGESIKKTELQITVKNLGLCSVEADSTAVELINDLKERLPYQVVALAVDNDLKDLSYVFTKSCSVELLDLSTEIGFRIYRRGVVFLLLKACRELYPETQLLIKHSLSNGLYCELLDKILDDREVAQIQKRMRELAVLDLPIKKMLVSREQAAFIYEKQGMMDKIKLLQFREKKLVHMYELDGFYEYFYGHMVPNTGMLDNFRLLNYAPGLILQTPERNSPNAIQPFIDQRKIFSIYSEAKEWGEMMGTPHVAALNDIIENQDIVDLIRINEALHEKKIASIADIICQNKKIRLILIAGPSSSGKTTFAQRLMIQLRVNGLKPVMVSLDDYFVNREDTPRDENGEWDFEALEALKLDLFNEQLSKMIKGEEVQVPIFNFKKGRCEDYGVSMRVPNGEPIIVEGIHGLNDQLTWSIPAEQKFKIYISALTQLNIDFSNRIPTTDCRLLRRIIRDARTRGHGTRETLNRWPSVRRGEMKNIFPFQENADVMFNSSLVYELAVLKKYAEPLLMDIGPGEPEYIEAKRLSKFLSYFREAPADPIPPNSILREFVGGSWFHY</sequence>
<dbReference type="InterPro" id="IPR018163">
    <property type="entry name" value="Thr/Ala-tRNA-synth_IIc_edit"/>
</dbReference>
<name>A0A0W8E8N4_9ZZZZ</name>
<keyword evidence="2" id="KW-0418">Kinase</keyword>
<dbReference type="SUPFAM" id="SSF52540">
    <property type="entry name" value="P-loop containing nucleoside triphosphate hydrolases"/>
    <property type="match status" value="1"/>
</dbReference>